<dbReference type="InterPro" id="IPR011249">
    <property type="entry name" value="Metalloenz_LuxS/M16"/>
</dbReference>
<dbReference type="FunFam" id="3.30.830.10:FF:000005">
    <property type="entry name" value="nardilysin isoform X1"/>
    <property type="match status" value="1"/>
</dbReference>
<evidence type="ECO:0000256" key="6">
    <source>
        <dbReference type="ARBA" id="ARBA00023049"/>
    </source>
</evidence>
<evidence type="ECO:0000256" key="4">
    <source>
        <dbReference type="ARBA" id="ARBA00022801"/>
    </source>
</evidence>
<dbReference type="PANTHER" id="PTHR43690">
    <property type="entry name" value="NARDILYSIN"/>
    <property type="match status" value="1"/>
</dbReference>
<evidence type="ECO:0000259" key="12">
    <source>
        <dbReference type="Pfam" id="PF22456"/>
    </source>
</evidence>
<keyword evidence="5" id="KW-0862">Zinc</keyword>
<feature type="compositionally biased region" description="Basic and acidic residues" evidence="8">
    <location>
        <begin position="39"/>
        <end position="55"/>
    </location>
</feature>
<dbReference type="PROSITE" id="PS00143">
    <property type="entry name" value="INSULINASE"/>
    <property type="match status" value="1"/>
</dbReference>
<feature type="domain" description="Coenzyme PQQ synthesis protein F-like C-terminal lobe" evidence="12">
    <location>
        <begin position="806"/>
        <end position="906"/>
    </location>
</feature>
<dbReference type="GO" id="GO:0006508">
    <property type="term" value="P:proteolysis"/>
    <property type="evidence" value="ECO:0007669"/>
    <property type="project" value="UniProtKB-KW"/>
</dbReference>
<proteinExistence type="inferred from homology"/>
<comment type="caution">
    <text evidence="13">The sequence shown here is derived from an EMBL/GenBank/DDBJ whole genome shotgun (WGS) entry which is preliminary data.</text>
</comment>
<dbReference type="OrthoDB" id="952271at2759"/>
<evidence type="ECO:0000256" key="7">
    <source>
        <dbReference type="RuleBase" id="RU004447"/>
    </source>
</evidence>
<keyword evidence="6" id="KW-0482">Metalloprotease</keyword>
<keyword evidence="3" id="KW-0479">Metal-binding</keyword>
<dbReference type="Pfam" id="PF16187">
    <property type="entry name" value="Peptidase_M16_M"/>
    <property type="match status" value="1"/>
</dbReference>
<dbReference type="SUPFAM" id="SSF63411">
    <property type="entry name" value="LuxS/MPP-like metallohydrolase"/>
    <property type="match status" value="4"/>
</dbReference>
<dbReference type="Pfam" id="PF05193">
    <property type="entry name" value="Peptidase_M16_C"/>
    <property type="match status" value="1"/>
</dbReference>
<gene>
    <name evidence="13" type="ORF">PVAND_001052</name>
</gene>
<evidence type="ECO:0000256" key="3">
    <source>
        <dbReference type="ARBA" id="ARBA00022723"/>
    </source>
</evidence>
<evidence type="ECO:0000259" key="11">
    <source>
        <dbReference type="Pfam" id="PF16187"/>
    </source>
</evidence>
<dbReference type="Proteomes" id="UP001107558">
    <property type="component" value="Chromosome 3"/>
</dbReference>
<feature type="domain" description="Peptidase M16 N-terminal" evidence="9">
    <location>
        <begin position="72"/>
        <end position="185"/>
    </location>
</feature>
<sequence>MNTTILPPPIKSKSDKKEYRLIKLDNGLQALLIHHEFDEHQSIEDHTVDKGKNEVVSESDDSEEEDDEEKTDEREKLAAVALNIGVGSFQDPNDIQGLAHFVEHMIFMGSEKYPKENELDQFLSSNGGGSNAHTECEYTLFYFDIVEESLSDALERFASLFVTPLMLRSSMAREVEAVESEFQNNINDDDNRIIQIFASKANGGVSNFTWGNSKTLKDEIDADKLYKAAHEFRKKYYIANNMYLCIESADSLDNLQSLVEKHFSNVSSGTLLKSNEISFESNFKNDFFDKIIYVKPKGDKCKIYLTFLMPSLENQYKTKSHDYLAYIIQHEGVGSLNSYLKRNLLALRVDAGSDDQSFEGNSLYTLFGIEIILTEKGYENINEVYKAIFSVLLMLKSTPIEQHKKCFNELKQLHDTSFDYSEEKTSSDNTETLAVNMRVYKPQDIITGSELYEKFDAEMITKLIDILNEGKFNLTILTDKHEKYQSTEKWFGTEYDEIDFPEHIKNLWNNRQLSDEFHMPPTNEFICSNFEIIYKPKSESSNEINLPIKIEEDDIELWYKLDEKFLLPHGFISCYLLSPRSYKSARNIVLTSLYSMSVKHYLTERLYPALCAGLGYTISAAEKGLLIKLSGYNEKLPLLLDIIAKELRKIASRIEPCVFEMYREQCKRNGYNNLINSKFFNRDCRLSIVEEQHHFSFSQYKEADDITFDEVVNFAKTFPDELDVKMMVLGNFRKSEAIDIARTFKENLKYTVINDPLSRARKIPSTRPNVLYIKSPMPNDKNSTITNYYQIGASSIKLQCLIEFVEKLMEEPLFDILRTKEQLGYAISCSHRANNGILGFSLTLQIQEEKFTTVAVNERIEKFLRDDFQTVLDKLTDEEFETVQSSLIKLKKMEEVEMETENNRLWSEITSSEYLFTRLDFEAEMINRFKKQDVLEFYKNSLLKAPKLSIQVIGNKGSDFDDENTGVPIMKILENQTANDDDNVITDIIEFKNQLELFDAYRTIVDL</sequence>
<dbReference type="EMBL" id="JADBJN010000003">
    <property type="protein sequence ID" value="KAG5670814.1"/>
    <property type="molecule type" value="Genomic_DNA"/>
</dbReference>
<feature type="region of interest" description="Disordered" evidence="8">
    <location>
        <begin position="39"/>
        <end position="73"/>
    </location>
</feature>
<feature type="domain" description="Peptidase M16 middle/third" evidence="11">
    <location>
        <begin position="418"/>
        <end position="696"/>
    </location>
</feature>
<evidence type="ECO:0000313" key="14">
    <source>
        <dbReference type="Proteomes" id="UP001107558"/>
    </source>
</evidence>
<dbReference type="InterPro" id="IPR007863">
    <property type="entry name" value="Peptidase_M16_C"/>
</dbReference>
<dbReference type="GO" id="GO:0046872">
    <property type="term" value="F:metal ion binding"/>
    <property type="evidence" value="ECO:0007669"/>
    <property type="project" value="UniProtKB-KW"/>
</dbReference>
<dbReference type="InterPro" id="IPR050626">
    <property type="entry name" value="Peptidase_M16"/>
</dbReference>
<dbReference type="Pfam" id="PF00675">
    <property type="entry name" value="Peptidase_M16"/>
    <property type="match status" value="1"/>
</dbReference>
<evidence type="ECO:0000256" key="8">
    <source>
        <dbReference type="SAM" id="MobiDB-lite"/>
    </source>
</evidence>
<dbReference type="GO" id="GO:0005737">
    <property type="term" value="C:cytoplasm"/>
    <property type="evidence" value="ECO:0007669"/>
    <property type="project" value="UniProtKB-ARBA"/>
</dbReference>
<dbReference type="Pfam" id="PF22456">
    <property type="entry name" value="PqqF-like_C_4"/>
    <property type="match status" value="1"/>
</dbReference>
<keyword evidence="2" id="KW-0645">Protease</keyword>
<keyword evidence="4" id="KW-0378">Hydrolase</keyword>
<dbReference type="InterPro" id="IPR054734">
    <property type="entry name" value="PqqF-like_C_4"/>
</dbReference>
<evidence type="ECO:0000259" key="9">
    <source>
        <dbReference type="Pfam" id="PF00675"/>
    </source>
</evidence>
<evidence type="ECO:0000259" key="10">
    <source>
        <dbReference type="Pfam" id="PF05193"/>
    </source>
</evidence>
<dbReference type="InterPro" id="IPR001431">
    <property type="entry name" value="Pept_M16_Zn_BS"/>
</dbReference>
<feature type="domain" description="Peptidase M16 C-terminal" evidence="10">
    <location>
        <begin position="227"/>
        <end position="402"/>
    </location>
</feature>
<evidence type="ECO:0000256" key="1">
    <source>
        <dbReference type="ARBA" id="ARBA00007261"/>
    </source>
</evidence>
<dbReference type="InterPro" id="IPR011765">
    <property type="entry name" value="Pept_M16_N"/>
</dbReference>
<evidence type="ECO:0000256" key="2">
    <source>
        <dbReference type="ARBA" id="ARBA00022670"/>
    </source>
</evidence>
<organism evidence="13 14">
    <name type="scientific">Polypedilum vanderplanki</name>
    <name type="common">Sleeping chironomid midge</name>
    <dbReference type="NCBI Taxonomy" id="319348"/>
    <lineage>
        <taxon>Eukaryota</taxon>
        <taxon>Metazoa</taxon>
        <taxon>Ecdysozoa</taxon>
        <taxon>Arthropoda</taxon>
        <taxon>Hexapoda</taxon>
        <taxon>Insecta</taxon>
        <taxon>Pterygota</taxon>
        <taxon>Neoptera</taxon>
        <taxon>Endopterygota</taxon>
        <taxon>Diptera</taxon>
        <taxon>Nematocera</taxon>
        <taxon>Chironomoidea</taxon>
        <taxon>Chironomidae</taxon>
        <taxon>Chironominae</taxon>
        <taxon>Polypedilum</taxon>
        <taxon>Polypedilum</taxon>
    </lineage>
</organism>
<dbReference type="GO" id="GO:0004222">
    <property type="term" value="F:metalloendopeptidase activity"/>
    <property type="evidence" value="ECO:0007669"/>
    <property type="project" value="InterPro"/>
</dbReference>
<reference evidence="13" key="1">
    <citation type="submission" date="2021-03" db="EMBL/GenBank/DDBJ databases">
        <title>Chromosome level genome of the anhydrobiotic midge Polypedilum vanderplanki.</title>
        <authorList>
            <person name="Yoshida Y."/>
            <person name="Kikawada T."/>
            <person name="Gusev O."/>
        </authorList>
    </citation>
    <scope>NUCLEOTIDE SEQUENCE</scope>
    <source>
        <strain evidence="13">NIAS01</strain>
        <tissue evidence="13">Whole body or cell culture</tissue>
    </source>
</reference>
<dbReference type="InterPro" id="IPR032632">
    <property type="entry name" value="Peptidase_M16_M"/>
</dbReference>
<keyword evidence="14" id="KW-1185">Reference proteome</keyword>
<evidence type="ECO:0000313" key="13">
    <source>
        <dbReference type="EMBL" id="KAG5670814.1"/>
    </source>
</evidence>
<comment type="similarity">
    <text evidence="1 7">Belongs to the peptidase M16 family.</text>
</comment>
<accession>A0A9J6BN34</accession>
<name>A0A9J6BN34_POLVA</name>
<dbReference type="AlphaFoldDB" id="A0A9J6BN34"/>
<protein>
    <submittedName>
        <fullName evidence="13">Uncharacterized protein</fullName>
    </submittedName>
</protein>
<dbReference type="Gene3D" id="3.30.830.10">
    <property type="entry name" value="Metalloenzyme, LuxS/M16 peptidase-like"/>
    <property type="match status" value="4"/>
</dbReference>
<feature type="compositionally biased region" description="Acidic residues" evidence="8">
    <location>
        <begin position="57"/>
        <end position="70"/>
    </location>
</feature>
<dbReference type="PANTHER" id="PTHR43690:SF18">
    <property type="entry name" value="INSULIN-DEGRADING ENZYME-RELATED"/>
    <property type="match status" value="1"/>
</dbReference>
<evidence type="ECO:0000256" key="5">
    <source>
        <dbReference type="ARBA" id="ARBA00022833"/>
    </source>
</evidence>